<dbReference type="STRING" id="1036672.TKWG_09655"/>
<dbReference type="InterPro" id="IPR000551">
    <property type="entry name" value="MerR-type_HTH_dom"/>
</dbReference>
<reference evidence="4" key="2">
    <citation type="journal article" date="2013" name="PLoS ONE">
        <title>Genome implosion elicits host-confinement in Alcaligenaceae: evidence from the comparative genomics of Tetrathiobacter kashmirensis, a pathogen in the making.</title>
        <authorList>
            <person name="Ghosh W."/>
            <person name="Alam M."/>
            <person name="Roy C."/>
            <person name="Pyne P."/>
            <person name="George A."/>
            <person name="Chakraborty R."/>
            <person name="Majumder S."/>
            <person name="Agarwal A."/>
            <person name="Chakraborty S."/>
            <person name="Majumdar S."/>
            <person name="Gupta S.K."/>
        </authorList>
    </citation>
    <scope>NUCLEOTIDE SEQUENCE [LARGE SCALE GENOMIC DNA]</scope>
    <source>
        <strain evidence="4">WT001</strain>
    </source>
</reference>
<dbReference type="GO" id="GO:0003700">
    <property type="term" value="F:DNA-binding transcription factor activity"/>
    <property type="evidence" value="ECO:0007669"/>
    <property type="project" value="InterPro"/>
</dbReference>
<dbReference type="AlphaFoldDB" id="I3UB52"/>
<dbReference type="Proteomes" id="UP000005267">
    <property type="component" value="Chromosome"/>
</dbReference>
<gene>
    <name evidence="3" type="ordered locus">TKWG_09655</name>
</gene>
<evidence type="ECO:0000256" key="1">
    <source>
        <dbReference type="ARBA" id="ARBA00023125"/>
    </source>
</evidence>
<name>I3UB52_ADVKW</name>
<dbReference type="SUPFAM" id="SSF46955">
    <property type="entry name" value="Putative DNA-binding domain"/>
    <property type="match status" value="1"/>
</dbReference>
<dbReference type="GO" id="GO:0003677">
    <property type="term" value="F:DNA binding"/>
    <property type="evidence" value="ECO:0007669"/>
    <property type="project" value="UniProtKB-KW"/>
</dbReference>
<dbReference type="InterPro" id="IPR047057">
    <property type="entry name" value="MerR_fam"/>
</dbReference>
<dbReference type="PROSITE" id="PS50937">
    <property type="entry name" value="HTH_MERR_2"/>
    <property type="match status" value="1"/>
</dbReference>
<dbReference type="PANTHER" id="PTHR30204">
    <property type="entry name" value="REDOX-CYCLING DRUG-SENSING TRANSCRIPTIONAL ACTIVATOR SOXR"/>
    <property type="match status" value="1"/>
</dbReference>
<dbReference type="EMBL" id="CP003555">
    <property type="protein sequence ID" value="AFK62240.1"/>
    <property type="molecule type" value="Genomic_DNA"/>
</dbReference>
<protein>
    <submittedName>
        <fullName evidence="3">MerR family transcriptional regulator</fullName>
    </submittedName>
</protein>
<dbReference type="KEGG" id="aka:TKWG_09655"/>
<accession>I3UB52</accession>
<proteinExistence type="predicted"/>
<sequence>MIFPCLWMFWQVLCNFKPTLSQAMNLIDIAALSQSSGVPTSTLRYYEELGLIQSCARHGLRRQYDEQTLTQLALISLGKAAGFSLEQIKGMFGQDGAPNLSRPVLRDRADAIDDQVRRLKALRDTLRHVAECPAPSHMQCPKFLQLLRVIQPKAGDAKPKRSQRQRQGK</sequence>
<dbReference type="Pfam" id="PF13411">
    <property type="entry name" value="MerR_1"/>
    <property type="match status" value="1"/>
</dbReference>
<evidence type="ECO:0000259" key="2">
    <source>
        <dbReference type="PROSITE" id="PS50937"/>
    </source>
</evidence>
<evidence type="ECO:0000313" key="4">
    <source>
        <dbReference type="Proteomes" id="UP000005267"/>
    </source>
</evidence>
<dbReference type="InterPro" id="IPR009061">
    <property type="entry name" value="DNA-bd_dom_put_sf"/>
</dbReference>
<evidence type="ECO:0000313" key="3">
    <source>
        <dbReference type="EMBL" id="AFK62240.1"/>
    </source>
</evidence>
<dbReference type="Gene3D" id="1.10.1660.10">
    <property type="match status" value="1"/>
</dbReference>
<organism evidence="3 4">
    <name type="scientific">Advenella kashmirensis (strain DSM 17095 / LMG 22695 / WT001)</name>
    <name type="common">Tetrathiobacter kashmirensis</name>
    <dbReference type="NCBI Taxonomy" id="1036672"/>
    <lineage>
        <taxon>Bacteria</taxon>
        <taxon>Pseudomonadati</taxon>
        <taxon>Pseudomonadota</taxon>
        <taxon>Betaproteobacteria</taxon>
        <taxon>Burkholderiales</taxon>
        <taxon>Alcaligenaceae</taxon>
    </lineage>
</organism>
<keyword evidence="4" id="KW-1185">Reference proteome</keyword>
<dbReference type="HOGENOM" id="CLU_060077_5_2_4"/>
<dbReference type="SMART" id="SM00422">
    <property type="entry name" value="HTH_MERR"/>
    <property type="match status" value="1"/>
</dbReference>
<feature type="domain" description="HTH merR-type" evidence="2">
    <location>
        <begin position="26"/>
        <end position="94"/>
    </location>
</feature>
<dbReference type="PRINTS" id="PR00040">
    <property type="entry name" value="HTHMERR"/>
</dbReference>
<keyword evidence="1" id="KW-0238">DNA-binding</keyword>
<dbReference type="PANTHER" id="PTHR30204:SF97">
    <property type="entry name" value="MERR FAMILY REGULATORY PROTEIN"/>
    <property type="match status" value="1"/>
</dbReference>
<dbReference type="CDD" id="cd04781">
    <property type="entry name" value="HTH_MerR-like_sg6"/>
    <property type="match status" value="1"/>
</dbReference>
<reference evidence="3 4" key="1">
    <citation type="journal article" date="2011" name="J. Bacteriol.">
        <title>Whole-genome shotgun sequencing of the sulfur-oxidizing chemoautotroph Tetrathiobacter kashmirensis.</title>
        <authorList>
            <person name="Ghosh W."/>
            <person name="George A."/>
            <person name="Agarwal A."/>
            <person name="Raj P."/>
            <person name="Alam M."/>
            <person name="Pyne P."/>
            <person name="Das Gupta S.K."/>
        </authorList>
    </citation>
    <scope>NUCLEOTIDE SEQUENCE [LARGE SCALE GENOMIC DNA]</scope>
    <source>
        <strain evidence="3 4">WT001</strain>
    </source>
</reference>